<comment type="caution">
    <text evidence="2">The sequence shown here is derived from an EMBL/GenBank/DDBJ whole genome shotgun (WGS) entry which is preliminary data.</text>
</comment>
<dbReference type="EMBL" id="LIZY01000023">
    <property type="protein sequence ID" value="KPJ64511.1"/>
    <property type="molecule type" value="Genomic_DNA"/>
</dbReference>
<accession>A0A0S7XQF9</accession>
<feature type="non-terminal residue" evidence="2">
    <location>
        <position position="1"/>
    </location>
</feature>
<proteinExistence type="predicted"/>
<reference evidence="2 3" key="1">
    <citation type="journal article" date="2015" name="Microbiome">
        <title>Genomic resolution of linkages in carbon, nitrogen, and sulfur cycling among widespread estuary sediment bacteria.</title>
        <authorList>
            <person name="Baker B.J."/>
            <person name="Lazar C.S."/>
            <person name="Teske A.P."/>
            <person name="Dick G.J."/>
        </authorList>
    </citation>
    <scope>NUCLEOTIDE SEQUENCE [LARGE SCALE GENOMIC DNA]</scope>
    <source>
        <strain evidence="2">DG_56</strain>
    </source>
</reference>
<feature type="region of interest" description="Disordered" evidence="1">
    <location>
        <begin position="64"/>
        <end position="92"/>
    </location>
</feature>
<protein>
    <submittedName>
        <fullName evidence="2">Uncharacterized protein</fullName>
    </submittedName>
</protein>
<gene>
    <name evidence="2" type="ORF">AMK68_01445</name>
</gene>
<evidence type="ECO:0000313" key="2">
    <source>
        <dbReference type="EMBL" id="KPJ64511.1"/>
    </source>
</evidence>
<evidence type="ECO:0000256" key="1">
    <source>
        <dbReference type="SAM" id="MobiDB-lite"/>
    </source>
</evidence>
<name>A0A0S7XQF9_9BACT</name>
<organism evidence="2 3">
    <name type="scientific">candidate division KD3-62 bacterium DG_56</name>
    <dbReference type="NCBI Taxonomy" id="1704032"/>
    <lineage>
        <taxon>Bacteria</taxon>
        <taxon>candidate division KD3-62</taxon>
    </lineage>
</organism>
<dbReference type="AlphaFoldDB" id="A0A0S7XQF9"/>
<dbReference type="Proteomes" id="UP000052020">
    <property type="component" value="Unassembled WGS sequence"/>
</dbReference>
<evidence type="ECO:0000313" key="3">
    <source>
        <dbReference type="Proteomes" id="UP000052020"/>
    </source>
</evidence>
<sequence length="92" mass="9866">RRSRLVSIDHAAFRTYPRTAEPDLLGHQPAGVDTATAGDTVPCARCAGWEIELLTETRVHLGSPRNRAVGPLAKARPANTQQRSDRALGAPA</sequence>